<organism evidence="1">
    <name type="scientific">Timema shepardi</name>
    <name type="common">Walking stick</name>
    <dbReference type="NCBI Taxonomy" id="629360"/>
    <lineage>
        <taxon>Eukaryota</taxon>
        <taxon>Metazoa</taxon>
        <taxon>Ecdysozoa</taxon>
        <taxon>Arthropoda</taxon>
        <taxon>Hexapoda</taxon>
        <taxon>Insecta</taxon>
        <taxon>Pterygota</taxon>
        <taxon>Neoptera</taxon>
        <taxon>Polyneoptera</taxon>
        <taxon>Phasmatodea</taxon>
        <taxon>Timematodea</taxon>
        <taxon>Timematoidea</taxon>
        <taxon>Timematidae</taxon>
        <taxon>Timema</taxon>
    </lineage>
</organism>
<evidence type="ECO:0000313" key="1">
    <source>
        <dbReference type="EMBL" id="CAD7267373.1"/>
    </source>
</evidence>
<dbReference type="AlphaFoldDB" id="A0A7R9B938"/>
<dbReference type="EMBL" id="OC009054">
    <property type="protein sequence ID" value="CAD7267373.1"/>
    <property type="molecule type" value="Genomic_DNA"/>
</dbReference>
<gene>
    <name evidence="1" type="ORF">TSIB3V08_LOCUS11380</name>
</gene>
<sequence>MLTRNCLHPRTLYITPARFDGPNPLVHGCVVTRDTGWRSRSFLSRVNLTFNRLSLCSATFRLYVCAH</sequence>
<name>A0A7R9B938_TIMSH</name>
<reference evidence="1" key="1">
    <citation type="submission" date="2020-11" db="EMBL/GenBank/DDBJ databases">
        <authorList>
            <person name="Tran Van P."/>
        </authorList>
    </citation>
    <scope>NUCLEOTIDE SEQUENCE</scope>
</reference>
<accession>A0A7R9B938</accession>
<protein>
    <submittedName>
        <fullName evidence="1">Uncharacterized protein</fullName>
    </submittedName>
</protein>
<proteinExistence type="predicted"/>